<sequence length="330" mass="37244">MKRVSKNLLFCSVGRRGELIKNFKASLEIQSRIIATDCSQFAPALYFADKPYIVPRIDDPSYLKALLKICKAESINAITTFIDPEIEILAKNRKIFEEIGIEVLAPYTETAGICFDKYKLYQHAVKHNIPTISTYGDIEEFKNAYTNGQAVLPVFIKPRTGSGSVGVRKVEKIKELEQLMAEDRSLIIQKHMTGFDIDADVYVDTISKKAVRIFSKKKLESKIGGATKTISFKDENLVQTIQKIIASLNFNGPIDVDFFYEDGVYYLSEINPRFGGAYLHAYGAGVNFVNCIINNLQGIENDPDFYSYDNGIVMMMYDSVVIRKENELAK</sequence>
<dbReference type="Gene3D" id="3.30.470.20">
    <property type="entry name" value="ATP-grasp fold, B domain"/>
    <property type="match status" value="1"/>
</dbReference>
<keyword evidence="1" id="KW-0547">Nucleotide-binding</keyword>
<dbReference type="GO" id="GO:0005524">
    <property type="term" value="F:ATP binding"/>
    <property type="evidence" value="ECO:0007669"/>
    <property type="project" value="UniProtKB-UniRule"/>
</dbReference>
<gene>
    <name evidence="3" type="ORF">GH810_11190</name>
</gene>
<dbReference type="RefSeq" id="WP_148567148.1">
    <property type="nucleotide sequence ID" value="NZ_RXYA01000008.1"/>
</dbReference>
<evidence type="ECO:0000313" key="3">
    <source>
        <dbReference type="EMBL" id="MBC3888878.1"/>
    </source>
</evidence>
<feature type="domain" description="ATP-grasp" evidence="2">
    <location>
        <begin position="119"/>
        <end position="297"/>
    </location>
</feature>
<dbReference type="AlphaFoldDB" id="A0A923HUL3"/>
<protein>
    <submittedName>
        <fullName evidence="3">ATP-grasp domain-containing protein</fullName>
    </submittedName>
</protein>
<dbReference type="Pfam" id="PF02655">
    <property type="entry name" value="ATP-grasp_3"/>
    <property type="match status" value="1"/>
</dbReference>
<dbReference type="GO" id="GO:0046872">
    <property type="term" value="F:metal ion binding"/>
    <property type="evidence" value="ECO:0007669"/>
    <property type="project" value="InterPro"/>
</dbReference>
<reference evidence="3" key="1">
    <citation type="submission" date="2019-10" db="EMBL/GenBank/DDBJ databases">
        <authorList>
            <person name="Ross D.E."/>
            <person name="Gulliver D."/>
        </authorList>
    </citation>
    <scope>NUCLEOTIDE SEQUENCE</scope>
    <source>
        <strain evidence="3">DER-2019</strain>
    </source>
</reference>
<proteinExistence type="predicted"/>
<dbReference type="InterPro" id="IPR048764">
    <property type="entry name" value="PylC_N"/>
</dbReference>
<reference evidence="3" key="2">
    <citation type="submission" date="2020-10" db="EMBL/GenBank/DDBJ databases">
        <title>Comparative genomics of the Acetobacterium genus.</title>
        <authorList>
            <person name="Marshall C."/>
            <person name="May H."/>
            <person name="Norman S."/>
        </authorList>
    </citation>
    <scope>NUCLEOTIDE SEQUENCE</scope>
    <source>
        <strain evidence="3">DER-2019</strain>
    </source>
</reference>
<keyword evidence="1" id="KW-0067">ATP-binding</keyword>
<dbReference type="Proteomes" id="UP000616595">
    <property type="component" value="Unassembled WGS sequence"/>
</dbReference>
<evidence type="ECO:0000259" key="2">
    <source>
        <dbReference type="PROSITE" id="PS50975"/>
    </source>
</evidence>
<dbReference type="EMBL" id="WJBD01000013">
    <property type="protein sequence ID" value="MBC3888878.1"/>
    <property type="molecule type" value="Genomic_DNA"/>
</dbReference>
<dbReference type="InterPro" id="IPR003806">
    <property type="entry name" value="ATP-grasp_PylC-type"/>
</dbReference>
<accession>A0A923HUL3</accession>
<dbReference type="OrthoDB" id="9808602at2"/>
<dbReference type="PROSITE" id="PS50975">
    <property type="entry name" value="ATP_GRASP"/>
    <property type="match status" value="1"/>
</dbReference>
<dbReference type="Gene3D" id="3.30.1490.20">
    <property type="entry name" value="ATP-grasp fold, A domain"/>
    <property type="match status" value="1"/>
</dbReference>
<comment type="caution">
    <text evidence="3">The sequence shown here is derived from an EMBL/GenBank/DDBJ whole genome shotgun (WGS) entry which is preliminary data.</text>
</comment>
<dbReference type="InterPro" id="IPR013815">
    <property type="entry name" value="ATP_grasp_subdomain_1"/>
</dbReference>
<dbReference type="Pfam" id="PF21360">
    <property type="entry name" value="PylC-like_N"/>
    <property type="match status" value="1"/>
</dbReference>
<evidence type="ECO:0000313" key="4">
    <source>
        <dbReference type="Proteomes" id="UP000616595"/>
    </source>
</evidence>
<name>A0A923HUL3_9FIRM</name>
<evidence type="ECO:0000256" key="1">
    <source>
        <dbReference type="PROSITE-ProRule" id="PRU00409"/>
    </source>
</evidence>
<organism evidence="3 4">
    <name type="scientific">Acetobacterium paludosum</name>
    <dbReference type="NCBI Taxonomy" id="52693"/>
    <lineage>
        <taxon>Bacteria</taxon>
        <taxon>Bacillati</taxon>
        <taxon>Bacillota</taxon>
        <taxon>Clostridia</taxon>
        <taxon>Eubacteriales</taxon>
        <taxon>Eubacteriaceae</taxon>
        <taxon>Acetobacterium</taxon>
    </lineage>
</organism>
<dbReference type="SUPFAM" id="SSF56059">
    <property type="entry name" value="Glutathione synthetase ATP-binding domain-like"/>
    <property type="match status" value="1"/>
</dbReference>
<keyword evidence="4" id="KW-1185">Reference proteome</keyword>
<dbReference type="NCBIfam" id="NF009406">
    <property type="entry name" value="PRK12767.1-5"/>
    <property type="match status" value="1"/>
</dbReference>
<dbReference type="Gene3D" id="3.40.50.20">
    <property type="match status" value="1"/>
</dbReference>
<dbReference type="InterPro" id="IPR011761">
    <property type="entry name" value="ATP-grasp"/>
</dbReference>